<evidence type="ECO:0000259" key="7">
    <source>
        <dbReference type="Pfam" id="PF23726"/>
    </source>
</evidence>
<evidence type="ECO:0000256" key="2">
    <source>
        <dbReference type="ARBA" id="ARBA00007453"/>
    </source>
</evidence>
<dbReference type="InterPro" id="IPR018846">
    <property type="entry name" value="Beta-prop_RSE1/DDB1/CPSF1_1st"/>
</dbReference>
<evidence type="ECO:0000259" key="5">
    <source>
        <dbReference type="Pfam" id="PF03178"/>
    </source>
</evidence>
<dbReference type="Proteomes" id="UP001515480">
    <property type="component" value="Unassembled WGS sequence"/>
</dbReference>
<dbReference type="Pfam" id="PF03178">
    <property type="entry name" value="CPSF_A"/>
    <property type="match status" value="1"/>
</dbReference>
<comment type="similarity">
    <text evidence="2">Belongs to the DDB1 family.</text>
</comment>
<dbReference type="EMBL" id="JBGBPQ010000004">
    <property type="protein sequence ID" value="KAL1525255.1"/>
    <property type="molecule type" value="Genomic_DNA"/>
</dbReference>
<sequence>MKWNYVVTAHKPTNVTHALTGNFTGPDDINLIVSKCTRIEVHRVDAEGLHCMLDVPLYGRVATMELWRPAGARQDMLFLSTERYQFCILEYDAASGEIVTKAKGDVSDRIGRPADAGQIAVVDPQCRLIGLHLYDGLFKVIPATPTGQLRPEAYNIRLEELQVVDICFLYDMPKPTLALLYQDIKELRHLKTYEVLLKEKDFGDGPWAQPNIEPGASRLIPVAQGGVIVLGEQTITLLSGVDFKSISIPYSVFKAVGKIDETRYLLGDHLGQLSALVLRMEGERITMLNLEKLGVVSQPSALAYLDNGAVFVGSSLGDSQVIQLAEAPSADGTYLTEQQRWTNIGPIIDFVVVDLERQGQGQVVTCTGAGKDGSIRVVRNGIGINEQARVELPGVKGMWSLNDATGGTFLVLSFISETRVLAMEDDELGEVEIDGFDAQRPTVFCGRLPNAGVVQVSSASLRLLDSTTLALRAEWHPPMGSAISMACSDDTCVLLATAGRSLFLMNVVNGKWAEVATATMEHEVACVALLKQPLSATGSAPMDTDEATATTELPPMCAAGLWTDLSVRLLSLPSLEELHKELLGGEVIPRSLLFTSFEGRPLLMAALGDGHLVSFALNPPSLNVTPDASPMLSDRKTVSLGSQPVSLVPFVSQGQANVFACSDRPTVIHSNNSKLLYSNVNLKCASHMTPFDSRGFPDCLAIAADDVLLIGTIDDIQKLHIRTVPMGETPRRIAHLDGAKSFAVLTHQTNESEDTQSSFVRLLDDQTFERTHSVELKPSEHASAVIPIAFEGEPPSSVFVVVGTAFTDQNEPEPKAGRILVFELIERTLELRSEHQVKGAVYTLEAFNGKLLAGVNNKLQLYEWSAAAGGNSPQLRLRHEHCGHILVLYVASRGDFILVGDLMKSISLLQWSAISGSISEISRDCNANWMTAVAFLDDDTYLGSENALNLFVAKKNADATNDEERQRLEVVGEFHVGEFINRFRRGSLAIADSSIAQPLTNLIYGTVNGVLGVVSPISQEQYSFLKKVQDSLARVVKGVGGLSHSEWRAFFNERRTSEASSFIDGDLVESFLELPEAKMEEVVASLDVTVEELTRRVEELVRLH</sequence>
<proteinExistence type="inferred from homology"/>
<dbReference type="Gene3D" id="1.10.150.910">
    <property type="match status" value="1"/>
</dbReference>
<dbReference type="Pfam" id="PF10433">
    <property type="entry name" value="Beta-prop_RSE1_1st"/>
    <property type="match status" value="1"/>
</dbReference>
<dbReference type="InterPro" id="IPR011047">
    <property type="entry name" value="Quinoprotein_ADH-like_sf"/>
</dbReference>
<dbReference type="InterPro" id="IPR058543">
    <property type="entry name" value="Beta-prop_RSE1/DDB1/CPSF1_2nd"/>
</dbReference>
<reference evidence="8 9" key="1">
    <citation type="journal article" date="2024" name="Science">
        <title>Giant polyketide synthase enzymes in the biosynthesis of giant marine polyether toxins.</title>
        <authorList>
            <person name="Fallon T.R."/>
            <person name="Shende V.V."/>
            <person name="Wierzbicki I.H."/>
            <person name="Pendleton A.L."/>
            <person name="Watervoot N.F."/>
            <person name="Auber R.P."/>
            <person name="Gonzalez D.J."/>
            <person name="Wisecaver J.H."/>
            <person name="Moore B.S."/>
        </authorList>
    </citation>
    <scope>NUCLEOTIDE SEQUENCE [LARGE SCALE GENOMIC DNA]</scope>
    <source>
        <strain evidence="8 9">12B1</strain>
    </source>
</reference>
<comment type="caution">
    <text evidence="8">The sequence shown here is derived from an EMBL/GenBank/DDBJ whole genome shotgun (WGS) entry which is preliminary data.</text>
</comment>
<evidence type="ECO:0000313" key="9">
    <source>
        <dbReference type="Proteomes" id="UP001515480"/>
    </source>
</evidence>
<feature type="domain" description="RSE1/DDB1/CPSF1 second beta-propeller" evidence="7">
    <location>
        <begin position="385"/>
        <end position="713"/>
    </location>
</feature>
<dbReference type="InterPro" id="IPR050358">
    <property type="entry name" value="RSE1/DDB1/CFT1"/>
</dbReference>
<dbReference type="InterPro" id="IPR015943">
    <property type="entry name" value="WD40/YVTN_repeat-like_dom_sf"/>
</dbReference>
<evidence type="ECO:0000313" key="8">
    <source>
        <dbReference type="EMBL" id="KAL1525255.1"/>
    </source>
</evidence>
<dbReference type="Gene3D" id="2.130.10.10">
    <property type="entry name" value="YVTN repeat-like/Quinoprotein amine dehydrogenase"/>
    <property type="match status" value="3"/>
</dbReference>
<dbReference type="AlphaFoldDB" id="A0AB34JTS6"/>
<gene>
    <name evidence="8" type="ORF">AB1Y20_020120</name>
</gene>
<dbReference type="GO" id="GO:0005634">
    <property type="term" value="C:nucleus"/>
    <property type="evidence" value="ECO:0007669"/>
    <property type="project" value="UniProtKB-SubCell"/>
</dbReference>
<dbReference type="Pfam" id="PF23726">
    <property type="entry name" value="Beta-prop_RSE1_2nd"/>
    <property type="match status" value="1"/>
</dbReference>
<organism evidence="8 9">
    <name type="scientific">Prymnesium parvum</name>
    <name type="common">Toxic golden alga</name>
    <dbReference type="NCBI Taxonomy" id="97485"/>
    <lineage>
        <taxon>Eukaryota</taxon>
        <taxon>Haptista</taxon>
        <taxon>Haptophyta</taxon>
        <taxon>Prymnesiophyceae</taxon>
        <taxon>Prymnesiales</taxon>
        <taxon>Prymnesiaceae</taxon>
        <taxon>Prymnesium</taxon>
    </lineage>
</organism>
<evidence type="ECO:0000256" key="3">
    <source>
        <dbReference type="ARBA" id="ARBA00014577"/>
    </source>
</evidence>
<keyword evidence="9" id="KW-1185">Reference proteome</keyword>
<keyword evidence="4" id="KW-0539">Nucleus</keyword>
<comment type="subcellular location">
    <subcellularLocation>
        <location evidence="1">Nucleus</location>
    </subcellularLocation>
</comment>
<evidence type="ECO:0000256" key="4">
    <source>
        <dbReference type="ARBA" id="ARBA00023242"/>
    </source>
</evidence>
<dbReference type="SUPFAM" id="SSF50998">
    <property type="entry name" value="Quinoprotein alcohol dehydrogenase-like"/>
    <property type="match status" value="1"/>
</dbReference>
<evidence type="ECO:0000259" key="6">
    <source>
        <dbReference type="Pfam" id="PF10433"/>
    </source>
</evidence>
<dbReference type="FunFam" id="1.10.150.910:FF:000003">
    <property type="entry name" value="DNA damage-binding protein 1a"/>
    <property type="match status" value="1"/>
</dbReference>
<dbReference type="PANTHER" id="PTHR10644">
    <property type="entry name" value="DNA REPAIR/RNA PROCESSING CPSF FAMILY"/>
    <property type="match status" value="1"/>
</dbReference>
<dbReference type="GO" id="GO:0003676">
    <property type="term" value="F:nucleic acid binding"/>
    <property type="evidence" value="ECO:0007669"/>
    <property type="project" value="InterPro"/>
</dbReference>
<accession>A0AB34JTS6</accession>
<feature type="domain" description="RSE1/DDB1/CPSF1 C-terminal" evidence="5">
    <location>
        <begin position="758"/>
        <end position="1072"/>
    </location>
</feature>
<evidence type="ECO:0000256" key="1">
    <source>
        <dbReference type="ARBA" id="ARBA00004123"/>
    </source>
</evidence>
<protein>
    <recommendedName>
        <fullName evidence="3">DNA damage-binding protein 1</fullName>
    </recommendedName>
</protein>
<name>A0AB34JTS6_PRYPA</name>
<dbReference type="InterPro" id="IPR004871">
    <property type="entry name" value="RSE1/DDB1/CPSF1_C"/>
</dbReference>
<feature type="domain" description="RSE1/DDB1/CPSF1 first beta-propeller" evidence="6">
    <location>
        <begin position="15"/>
        <end position="328"/>
    </location>
</feature>